<feature type="compositionally biased region" description="Basic residues" evidence="4">
    <location>
        <begin position="328"/>
        <end position="343"/>
    </location>
</feature>
<feature type="region of interest" description="Disordered" evidence="4">
    <location>
        <begin position="1"/>
        <end position="54"/>
    </location>
</feature>
<sequence length="602" mass="67140">MCSLQETRKLDDEANQSPPASSYTCYRHQATFPPTSSTGTTSATTTTTTTTTPSTRDLYGVVKEACAQQNIKWPVECQVVEDKVHHIEDWPLYPEPFYEPTGTELRPQPVGDELGRVVYQYYPTSAVNYFSRSCVGGNKYVNDDVRPPLQDNNDTTLQFEARFECANLAKRDSFKSSVCRQRVLCRSLAGNAVYLLTITGHENDEGEAKKKRAVVLTCRVHPGETPSSWIMKGILDYLTADTPKAHELRCQFVFKIIPMLNPDGVIVGNHRCSLVGRDLNRQYKMVAKEMFPAIWHTKAMIRSETNSSSGDSDGPPPPSGGGGDTPLRLRKKKVIRHHTKRRGVSGGGGGSGGVGSRTSVAQVVEKVTTQMRLDLCESDIGDIVTKSYMERMAELNTQKLISSDNEDVSVSTWWEGECGGDRLLPPQPRIHTPFTFLSSLLFPTHPSSFSTFRIYTPFTFITTYYCAFVGLFVTPFRFVTTSCCAFVRVFVVTPLATTFVISTYTPFTTTLLIHTTTIISAFFKIHTPFTITPLPALNTTFIFSTHTPFTFPFLPTTTTITTTTTFFRSITPFSIYLRQKCFTPTTPHLPDEAAGKEEEQTE</sequence>
<dbReference type="GO" id="GO:0008270">
    <property type="term" value="F:zinc ion binding"/>
    <property type="evidence" value="ECO:0007669"/>
    <property type="project" value="InterPro"/>
</dbReference>
<comment type="cofactor">
    <cofactor evidence="1">
        <name>Zn(2+)</name>
        <dbReference type="ChEBI" id="CHEBI:29105"/>
    </cofactor>
</comment>
<comment type="caution">
    <text evidence="7">The sequence shown here is derived from an EMBL/GenBank/DDBJ whole genome shotgun (WGS) entry which is preliminary data.</text>
</comment>
<feature type="transmembrane region" description="Helical" evidence="5">
    <location>
        <begin position="485"/>
        <end position="507"/>
    </location>
</feature>
<dbReference type="InterPro" id="IPR050821">
    <property type="entry name" value="Cytosolic_carboxypeptidase"/>
</dbReference>
<dbReference type="PROSITE" id="PS52035">
    <property type="entry name" value="PEPTIDASE_M14"/>
    <property type="match status" value="1"/>
</dbReference>
<keyword evidence="5" id="KW-0812">Transmembrane</keyword>
<keyword evidence="8" id="KW-1185">Reference proteome</keyword>
<dbReference type="GO" id="GO:0004181">
    <property type="term" value="F:metallocarboxypeptidase activity"/>
    <property type="evidence" value="ECO:0007669"/>
    <property type="project" value="InterPro"/>
</dbReference>
<feature type="compositionally biased region" description="Polar residues" evidence="4">
    <location>
        <begin position="15"/>
        <end position="24"/>
    </location>
</feature>
<evidence type="ECO:0000256" key="5">
    <source>
        <dbReference type="SAM" id="Phobius"/>
    </source>
</evidence>
<feature type="region of interest" description="Disordered" evidence="4">
    <location>
        <begin position="303"/>
        <end position="358"/>
    </location>
</feature>
<proteinExistence type="inferred from homology"/>
<evidence type="ECO:0000256" key="3">
    <source>
        <dbReference type="PROSITE-ProRule" id="PRU01379"/>
    </source>
</evidence>
<dbReference type="PANTHER" id="PTHR12756:SF45">
    <property type="entry name" value="CYTOSOLIC CARBOXYPEPTIDASE NNA1"/>
    <property type="match status" value="1"/>
</dbReference>
<dbReference type="PANTHER" id="PTHR12756">
    <property type="entry name" value="CYTOSOLIC CARBOXYPEPTIDASE"/>
    <property type="match status" value="1"/>
</dbReference>
<dbReference type="SUPFAM" id="SSF53187">
    <property type="entry name" value="Zn-dependent exopeptidases"/>
    <property type="match status" value="1"/>
</dbReference>
<feature type="compositionally biased region" description="Low complexity" evidence="4">
    <location>
        <begin position="31"/>
        <end position="54"/>
    </location>
</feature>
<evidence type="ECO:0000313" key="7">
    <source>
        <dbReference type="EMBL" id="KAK4324423.1"/>
    </source>
</evidence>
<name>A0AAE1UH42_9EUCA</name>
<keyword evidence="5" id="KW-0472">Membrane</keyword>
<feature type="compositionally biased region" description="Basic and acidic residues" evidence="4">
    <location>
        <begin position="1"/>
        <end position="12"/>
    </location>
</feature>
<evidence type="ECO:0000259" key="6">
    <source>
        <dbReference type="PROSITE" id="PS52035"/>
    </source>
</evidence>
<evidence type="ECO:0000256" key="1">
    <source>
        <dbReference type="ARBA" id="ARBA00001947"/>
    </source>
</evidence>
<accession>A0AAE1UH42</accession>
<protein>
    <recommendedName>
        <fullName evidence="6">Peptidase M14 domain-containing protein</fullName>
    </recommendedName>
</protein>
<feature type="transmembrane region" description="Helical" evidence="5">
    <location>
        <begin position="454"/>
        <end position="473"/>
    </location>
</feature>
<comment type="similarity">
    <text evidence="2 3">Belongs to the peptidase M14 family.</text>
</comment>
<dbReference type="InterPro" id="IPR000834">
    <property type="entry name" value="Peptidase_M14"/>
</dbReference>
<dbReference type="AlphaFoldDB" id="A0AAE1UH42"/>
<feature type="compositionally biased region" description="Gly residues" evidence="4">
    <location>
        <begin position="344"/>
        <end position="355"/>
    </location>
</feature>
<dbReference type="EMBL" id="JAWZYT010000364">
    <property type="protein sequence ID" value="KAK4324423.1"/>
    <property type="molecule type" value="Genomic_DNA"/>
</dbReference>
<dbReference type="Proteomes" id="UP001292094">
    <property type="component" value="Unassembled WGS sequence"/>
</dbReference>
<feature type="domain" description="Peptidase M14" evidence="6">
    <location>
        <begin position="153"/>
        <end position="459"/>
    </location>
</feature>
<comment type="caution">
    <text evidence="3">Lacks conserved residue(s) required for the propagation of feature annotation.</text>
</comment>
<evidence type="ECO:0000256" key="2">
    <source>
        <dbReference type="ARBA" id="ARBA00005988"/>
    </source>
</evidence>
<gene>
    <name evidence="7" type="ORF">Pmani_004939</name>
</gene>
<reference evidence="7" key="1">
    <citation type="submission" date="2023-11" db="EMBL/GenBank/DDBJ databases">
        <title>Genome assemblies of two species of porcelain crab, Petrolisthes cinctipes and Petrolisthes manimaculis (Anomura: Porcellanidae).</title>
        <authorList>
            <person name="Angst P."/>
        </authorList>
    </citation>
    <scope>NUCLEOTIDE SEQUENCE</scope>
    <source>
        <strain evidence="7">PB745_02</strain>
        <tissue evidence="7">Gill</tissue>
    </source>
</reference>
<keyword evidence="5" id="KW-1133">Transmembrane helix</keyword>
<evidence type="ECO:0000256" key="4">
    <source>
        <dbReference type="SAM" id="MobiDB-lite"/>
    </source>
</evidence>
<organism evidence="7 8">
    <name type="scientific">Petrolisthes manimaculis</name>
    <dbReference type="NCBI Taxonomy" id="1843537"/>
    <lineage>
        <taxon>Eukaryota</taxon>
        <taxon>Metazoa</taxon>
        <taxon>Ecdysozoa</taxon>
        <taxon>Arthropoda</taxon>
        <taxon>Crustacea</taxon>
        <taxon>Multicrustacea</taxon>
        <taxon>Malacostraca</taxon>
        <taxon>Eumalacostraca</taxon>
        <taxon>Eucarida</taxon>
        <taxon>Decapoda</taxon>
        <taxon>Pleocyemata</taxon>
        <taxon>Anomura</taxon>
        <taxon>Galatheoidea</taxon>
        <taxon>Porcellanidae</taxon>
        <taxon>Petrolisthes</taxon>
    </lineage>
</organism>
<dbReference type="GO" id="GO:0006508">
    <property type="term" value="P:proteolysis"/>
    <property type="evidence" value="ECO:0007669"/>
    <property type="project" value="InterPro"/>
</dbReference>
<dbReference type="Pfam" id="PF00246">
    <property type="entry name" value="Peptidase_M14"/>
    <property type="match status" value="1"/>
</dbReference>
<evidence type="ECO:0000313" key="8">
    <source>
        <dbReference type="Proteomes" id="UP001292094"/>
    </source>
</evidence>
<dbReference type="Gene3D" id="3.40.630.10">
    <property type="entry name" value="Zn peptidases"/>
    <property type="match status" value="1"/>
</dbReference>